<dbReference type="Proteomes" id="UP000245609">
    <property type="component" value="Unassembled WGS sequence"/>
</dbReference>
<dbReference type="GO" id="GO:0005667">
    <property type="term" value="C:transcription regulator complex"/>
    <property type="evidence" value="ECO:0007669"/>
    <property type="project" value="TreeGrafter"/>
</dbReference>
<evidence type="ECO:0000256" key="1">
    <source>
        <dbReference type="SAM" id="Coils"/>
    </source>
</evidence>
<dbReference type="PRINTS" id="PR00041">
    <property type="entry name" value="LEUZIPPRCREB"/>
</dbReference>
<feature type="domain" description="BZIP" evidence="3">
    <location>
        <begin position="324"/>
        <end position="381"/>
    </location>
</feature>
<feature type="compositionally biased region" description="Low complexity" evidence="2">
    <location>
        <begin position="242"/>
        <end position="259"/>
    </location>
</feature>
<evidence type="ECO:0000313" key="4">
    <source>
        <dbReference type="EMBL" id="PVV02922.1"/>
    </source>
</evidence>
<dbReference type="InterPro" id="IPR046347">
    <property type="entry name" value="bZIP_sf"/>
</dbReference>
<keyword evidence="5" id="KW-1185">Reference proteome</keyword>
<keyword evidence="1" id="KW-0175">Coiled coil</keyword>
<dbReference type="OrthoDB" id="295274at2759"/>
<accession>A0A2T9ZEE4</accession>
<name>A0A2T9ZEE4_9FUNG</name>
<dbReference type="GO" id="GO:0000978">
    <property type="term" value="F:RNA polymerase II cis-regulatory region sequence-specific DNA binding"/>
    <property type="evidence" value="ECO:0007669"/>
    <property type="project" value="TreeGrafter"/>
</dbReference>
<feature type="region of interest" description="Disordered" evidence="2">
    <location>
        <begin position="101"/>
        <end position="316"/>
    </location>
</feature>
<dbReference type="CDD" id="cd14690">
    <property type="entry name" value="bZIP_CREB1"/>
    <property type="match status" value="1"/>
</dbReference>
<dbReference type="PANTHER" id="PTHR45879:SF3">
    <property type="entry name" value="CYCLIC AMP RESPONSE ELEMENT-BINDING PROTEIN B"/>
    <property type="match status" value="1"/>
</dbReference>
<dbReference type="PROSITE" id="PS00036">
    <property type="entry name" value="BZIP_BASIC"/>
    <property type="match status" value="1"/>
</dbReference>
<evidence type="ECO:0000256" key="2">
    <source>
        <dbReference type="SAM" id="MobiDB-lite"/>
    </source>
</evidence>
<dbReference type="SMART" id="SM00338">
    <property type="entry name" value="BRLZ"/>
    <property type="match status" value="1"/>
</dbReference>
<dbReference type="PANTHER" id="PTHR45879">
    <property type="entry name" value="CYCLIC AMP RESPONSE ELEMENT-BINDING PROTEIN B"/>
    <property type="match status" value="1"/>
</dbReference>
<feature type="coiled-coil region" evidence="1">
    <location>
        <begin position="342"/>
        <end position="376"/>
    </location>
</feature>
<comment type="caution">
    <text evidence="4">The sequence shown here is derived from an EMBL/GenBank/DDBJ whole genome shotgun (WGS) entry which is preliminary data.</text>
</comment>
<gene>
    <name evidence="4" type="ORF">BB560_002623</name>
</gene>
<dbReference type="Pfam" id="PF00170">
    <property type="entry name" value="bZIP_1"/>
    <property type="match status" value="1"/>
</dbReference>
<dbReference type="EMBL" id="MBFS01000301">
    <property type="protein sequence ID" value="PVV02922.1"/>
    <property type="molecule type" value="Genomic_DNA"/>
</dbReference>
<dbReference type="AlphaFoldDB" id="A0A2T9ZEE4"/>
<dbReference type="Gene3D" id="1.20.5.170">
    <property type="match status" value="1"/>
</dbReference>
<evidence type="ECO:0000259" key="3">
    <source>
        <dbReference type="PROSITE" id="PS50217"/>
    </source>
</evidence>
<dbReference type="InterPro" id="IPR004827">
    <property type="entry name" value="bZIP"/>
</dbReference>
<feature type="compositionally biased region" description="Low complexity" evidence="2">
    <location>
        <begin position="158"/>
        <end position="170"/>
    </location>
</feature>
<dbReference type="InterPro" id="IPR001630">
    <property type="entry name" value="Leuzip_CREB"/>
</dbReference>
<feature type="compositionally biased region" description="Polar residues" evidence="2">
    <location>
        <begin position="182"/>
        <end position="194"/>
    </location>
</feature>
<dbReference type="GO" id="GO:0005634">
    <property type="term" value="C:nucleus"/>
    <property type="evidence" value="ECO:0007669"/>
    <property type="project" value="InterPro"/>
</dbReference>
<feature type="region of interest" description="Disordered" evidence="2">
    <location>
        <begin position="29"/>
        <end position="52"/>
    </location>
</feature>
<dbReference type="SUPFAM" id="SSF57959">
    <property type="entry name" value="Leucine zipper domain"/>
    <property type="match status" value="1"/>
</dbReference>
<feature type="compositionally biased region" description="Polar residues" evidence="2">
    <location>
        <begin position="130"/>
        <end position="157"/>
    </location>
</feature>
<feature type="compositionally biased region" description="Low complexity" evidence="2">
    <location>
        <begin position="282"/>
        <end position="300"/>
    </location>
</feature>
<feature type="compositionally biased region" description="Polar residues" evidence="2">
    <location>
        <begin position="101"/>
        <end position="111"/>
    </location>
</feature>
<organism evidence="4 5">
    <name type="scientific">Smittium megazygosporum</name>
    <dbReference type="NCBI Taxonomy" id="133381"/>
    <lineage>
        <taxon>Eukaryota</taxon>
        <taxon>Fungi</taxon>
        <taxon>Fungi incertae sedis</taxon>
        <taxon>Zoopagomycota</taxon>
        <taxon>Kickxellomycotina</taxon>
        <taxon>Harpellomycetes</taxon>
        <taxon>Harpellales</taxon>
        <taxon>Legeriomycetaceae</taxon>
        <taxon>Smittium</taxon>
    </lineage>
</organism>
<dbReference type="STRING" id="133381.A0A2T9ZEE4"/>
<sequence>MSKIQNLISSDEVYPQSILSSNIIAPTKLSPQQKPASFASGSPTDDLHRPSSLSFMRSSKLNLPENHSISSFYSNRNPHYSRPPFDSDVYLSHNSIVRDQPVSIPSQGRKSQFNKEPANFSSSSFPNSPRTQSLNQNARYNNNDTSLHHANNLNQNTLSDSYSSKKSSLSNLRQHPYHAGSRQYSNYPESQINNDHNRTPSDSYHPRHPHQSRVSTHSRAELSSETLSNESYFQNENQYGRYSNYNHYNNYNNSQQLSSFDSKNKDQIPTTQNETPYLPQYNSNHPSSSPSSNNTHSPSTYRPLESKSLTKTNSPVVSLSSLKYSKQEMRLQRNRQAARECRLRKKKYVQSLEEKVSSLQQENSNLLNKIANLEHLLSQKK</sequence>
<feature type="compositionally biased region" description="Low complexity" evidence="2">
    <location>
        <begin position="119"/>
        <end position="129"/>
    </location>
</feature>
<evidence type="ECO:0000313" key="5">
    <source>
        <dbReference type="Proteomes" id="UP000245609"/>
    </source>
</evidence>
<proteinExistence type="predicted"/>
<reference evidence="4 5" key="1">
    <citation type="journal article" date="2018" name="MBio">
        <title>Comparative Genomics Reveals the Core Gene Toolbox for the Fungus-Insect Symbiosis.</title>
        <authorList>
            <person name="Wang Y."/>
            <person name="Stata M."/>
            <person name="Wang W."/>
            <person name="Stajich J.E."/>
            <person name="White M.M."/>
            <person name="Moncalvo J.M."/>
        </authorList>
    </citation>
    <scope>NUCLEOTIDE SEQUENCE [LARGE SCALE GENOMIC DNA]</scope>
    <source>
        <strain evidence="4 5">SC-DP-2</strain>
    </source>
</reference>
<protein>
    <recommendedName>
        <fullName evidence="3">BZIP domain-containing protein</fullName>
    </recommendedName>
</protein>
<dbReference type="PROSITE" id="PS50217">
    <property type="entry name" value="BZIP"/>
    <property type="match status" value="1"/>
</dbReference>
<feature type="compositionally biased region" description="Polar residues" evidence="2">
    <location>
        <begin position="29"/>
        <end position="43"/>
    </location>
</feature>
<feature type="compositionally biased region" description="Polar residues" evidence="2">
    <location>
        <begin position="307"/>
        <end position="316"/>
    </location>
</feature>
<dbReference type="GO" id="GO:0000981">
    <property type="term" value="F:DNA-binding transcription factor activity, RNA polymerase II-specific"/>
    <property type="evidence" value="ECO:0007669"/>
    <property type="project" value="TreeGrafter"/>
</dbReference>
<feature type="compositionally biased region" description="Polar residues" evidence="2">
    <location>
        <begin position="212"/>
        <end position="241"/>
    </location>
</feature>